<evidence type="ECO:0000313" key="8">
    <source>
        <dbReference type="EMBL" id="RYN63537.1"/>
    </source>
</evidence>
<feature type="compositionally biased region" description="Basic and acidic residues" evidence="5">
    <location>
        <begin position="1224"/>
        <end position="1248"/>
    </location>
</feature>
<dbReference type="GO" id="GO:0003676">
    <property type="term" value="F:nucleic acid binding"/>
    <property type="evidence" value="ECO:0007669"/>
    <property type="project" value="InterPro"/>
</dbReference>
<organism evidence="8 9">
    <name type="scientific">Alternaria alternata</name>
    <name type="common">Alternaria rot fungus</name>
    <name type="synonym">Torula alternata</name>
    <dbReference type="NCBI Taxonomy" id="5599"/>
    <lineage>
        <taxon>Eukaryota</taxon>
        <taxon>Fungi</taxon>
        <taxon>Dikarya</taxon>
        <taxon>Ascomycota</taxon>
        <taxon>Pezizomycotina</taxon>
        <taxon>Dothideomycetes</taxon>
        <taxon>Pleosporomycetidae</taxon>
        <taxon>Pleosporales</taxon>
        <taxon>Pleosporineae</taxon>
        <taxon>Pleosporaceae</taxon>
        <taxon>Alternaria</taxon>
        <taxon>Alternaria sect. Alternaria</taxon>
        <taxon>Alternaria alternata complex</taxon>
    </lineage>
</organism>
<dbReference type="EMBL" id="PDXD01000082">
    <property type="protein sequence ID" value="RYN63537.1"/>
    <property type="molecule type" value="Genomic_DNA"/>
</dbReference>
<dbReference type="PANTHER" id="PTHR44533">
    <property type="entry name" value="DEAD/H RNA HELICASE, PUTATIVE-RELATED"/>
    <property type="match status" value="1"/>
</dbReference>
<comment type="caution">
    <text evidence="8">The sequence shown here is derived from an EMBL/GenBank/DDBJ whole genome shotgun (WGS) entry which is preliminary data.</text>
</comment>
<dbReference type="InterPro" id="IPR011545">
    <property type="entry name" value="DEAD/DEAH_box_helicase_dom"/>
</dbReference>
<dbReference type="PANTHER" id="PTHR44533:SF4">
    <property type="entry name" value="DEAD_H RNA HELICASE, PUTATIVE-RELATED"/>
    <property type="match status" value="1"/>
</dbReference>
<dbReference type="GO" id="GO:0016787">
    <property type="term" value="F:hydrolase activity"/>
    <property type="evidence" value="ECO:0007669"/>
    <property type="project" value="UniProtKB-KW"/>
</dbReference>
<dbReference type="GO" id="GO:0005737">
    <property type="term" value="C:cytoplasm"/>
    <property type="evidence" value="ECO:0007669"/>
    <property type="project" value="TreeGrafter"/>
</dbReference>
<feature type="domain" description="Helicase ATP-binding" evidence="6">
    <location>
        <begin position="788"/>
        <end position="961"/>
    </location>
</feature>
<dbReference type="FunFam" id="3.40.50.300:FF:001039">
    <property type="entry name" value="ATP-dependent RNA helicase DDX60"/>
    <property type="match status" value="1"/>
</dbReference>
<dbReference type="GO" id="GO:0005524">
    <property type="term" value="F:ATP binding"/>
    <property type="evidence" value="ECO:0007669"/>
    <property type="project" value="UniProtKB-KW"/>
</dbReference>
<dbReference type="PROSITE" id="PS51192">
    <property type="entry name" value="HELICASE_ATP_BIND_1"/>
    <property type="match status" value="1"/>
</dbReference>
<dbReference type="InterPro" id="IPR014001">
    <property type="entry name" value="Helicase_ATP-bd"/>
</dbReference>
<dbReference type="Pfam" id="PF00271">
    <property type="entry name" value="Helicase_C"/>
    <property type="match status" value="1"/>
</dbReference>
<keyword evidence="4" id="KW-0067">ATP-binding</keyword>
<evidence type="ECO:0000259" key="6">
    <source>
        <dbReference type="PROSITE" id="PS51192"/>
    </source>
</evidence>
<reference evidence="9" key="1">
    <citation type="journal article" date="2019" name="bioRxiv">
        <title>Genomics, evolutionary history and diagnostics of the Alternaria alternata species group including apple and Asian pear pathotypes.</title>
        <authorList>
            <person name="Armitage A.D."/>
            <person name="Cockerton H.M."/>
            <person name="Sreenivasaprasad S."/>
            <person name="Woodhall J.W."/>
            <person name="Lane C.R."/>
            <person name="Harrison R.J."/>
            <person name="Clarkson J.P."/>
        </authorList>
    </citation>
    <scope>NUCLEOTIDE SEQUENCE [LARGE SCALE GENOMIC DNA]</scope>
    <source>
        <strain evidence="9">FERA 1177</strain>
    </source>
</reference>
<evidence type="ECO:0000256" key="5">
    <source>
        <dbReference type="SAM" id="MobiDB-lite"/>
    </source>
</evidence>
<dbReference type="Pfam" id="PF26076">
    <property type="entry name" value="WHD_DDX60"/>
    <property type="match status" value="1"/>
</dbReference>
<evidence type="ECO:0000256" key="3">
    <source>
        <dbReference type="ARBA" id="ARBA00022806"/>
    </source>
</evidence>
<dbReference type="GO" id="GO:0004386">
    <property type="term" value="F:helicase activity"/>
    <property type="evidence" value="ECO:0007669"/>
    <property type="project" value="UniProtKB-KW"/>
</dbReference>
<feature type="region of interest" description="Disordered" evidence="5">
    <location>
        <begin position="1742"/>
        <end position="1763"/>
    </location>
</feature>
<gene>
    <name evidence="8" type="ORF">AA0117_g12687</name>
</gene>
<dbReference type="CDD" id="cd18795">
    <property type="entry name" value="SF2_C_Ski2"/>
    <property type="match status" value="1"/>
</dbReference>
<dbReference type="CDD" id="cd18025">
    <property type="entry name" value="DEXHc_DDX60"/>
    <property type="match status" value="1"/>
</dbReference>
<dbReference type="InterPro" id="IPR052431">
    <property type="entry name" value="SKI2_subfamily_helicases"/>
</dbReference>
<feature type="region of interest" description="Disordered" evidence="5">
    <location>
        <begin position="1205"/>
        <end position="1248"/>
    </location>
</feature>
<keyword evidence="1" id="KW-0547">Nucleotide-binding</keyword>
<feature type="domain" description="Helicase C-terminal" evidence="7">
    <location>
        <begin position="1229"/>
        <end position="1415"/>
    </location>
</feature>
<dbReference type="SMART" id="SM00490">
    <property type="entry name" value="HELICc"/>
    <property type="match status" value="1"/>
</dbReference>
<dbReference type="Pfam" id="PF00270">
    <property type="entry name" value="DEAD"/>
    <property type="match status" value="1"/>
</dbReference>
<dbReference type="InterPro" id="IPR027417">
    <property type="entry name" value="P-loop_NTPase"/>
</dbReference>
<protein>
    <submittedName>
        <fullName evidence="8">Putative helicase</fullName>
    </submittedName>
</protein>
<dbReference type="InterPro" id="IPR059032">
    <property type="entry name" value="WHD_DDX60"/>
</dbReference>
<proteinExistence type="predicted"/>
<dbReference type="Pfam" id="PF23002">
    <property type="entry name" value="PIN-like_DDX60"/>
    <property type="match status" value="1"/>
</dbReference>
<dbReference type="InterPro" id="IPR001650">
    <property type="entry name" value="Helicase_C-like"/>
</dbReference>
<dbReference type="SMART" id="SM00487">
    <property type="entry name" value="DEXDc"/>
    <property type="match status" value="1"/>
</dbReference>
<dbReference type="SUPFAM" id="SSF52540">
    <property type="entry name" value="P-loop containing nucleoside triphosphate hydrolases"/>
    <property type="match status" value="1"/>
</dbReference>
<evidence type="ECO:0000313" key="9">
    <source>
        <dbReference type="Proteomes" id="UP000291422"/>
    </source>
</evidence>
<dbReference type="Proteomes" id="UP000291422">
    <property type="component" value="Unassembled WGS sequence"/>
</dbReference>
<accession>A0A4Q4MZT2</accession>
<dbReference type="InterPro" id="IPR055124">
    <property type="entry name" value="PIN-like_DDX60"/>
</dbReference>
<evidence type="ECO:0000256" key="1">
    <source>
        <dbReference type="ARBA" id="ARBA00022741"/>
    </source>
</evidence>
<evidence type="ECO:0000256" key="4">
    <source>
        <dbReference type="ARBA" id="ARBA00022840"/>
    </source>
</evidence>
<dbReference type="PROSITE" id="PS51194">
    <property type="entry name" value="HELICASE_CTER"/>
    <property type="match status" value="1"/>
</dbReference>
<keyword evidence="3 8" id="KW-0347">Helicase</keyword>
<feature type="region of interest" description="Disordered" evidence="5">
    <location>
        <begin position="177"/>
        <end position="200"/>
    </location>
</feature>
<sequence length="1811" mass="203559">MGRGSKKDAVLTWYKSVSSRRVDLVGDYAGSEIFLVEFDSLLLQCFSDPKLDFGNGFQLLHAVYIVEKFLQNLLSRRCRFQVVCFDQNEELYIPLNAGRTDWPKYALARSVIFRHLARNLDSDERVILKRFTSFTDDEFVQYLNDSGTYFVMCHDGAMPDASGSHLALRSDSGEDLESYEDEQMLPRETKNSASSPSTGRLRKQNLRAMILWFMSNRYNVALINELQCTDSKTMVVILESSRQQNQNEFDPSCYAAASHDMSSIKSPALENLGGIFEPSERDVVTVLVLRTAKQHGAITDDEASAFFLHTAALQYFPLAARRPSNTSENTAQTLICSFTQIAASLLCNKELSEQLDVLNLPVNLADLLDGFLLAAIIRDACLRNILLANKSVKKKYDSLLDTFIEAPKNSLDGILPMSMTTDDQVSRDSAWHRYTVPDNDQIVLPFKNAIFDKHLAPIGLELDERFSNEATHNNARVFQELSHWHNHRKILASKTVTQKLGHFARRRNDLYMAEMHAYAASLTNAAGKVLEPEIIIANQRTQPSKPPKALVVYAPGRSNQLEKGRCSKGDKKTNKPIKKSGKTVALETAAAIKAAKNQSKGNIDAAYWRAKCKELGGQSNLQLRYLTARDYSTKLGYDSPIKPEVELYTIDCLLRIWMQCHGDTAVESGGSFAALIWNTLLELLKTKSGMTPEISASLEVILKVLKLPALRYEAEATSRPLEFTCIFNEAEISRASMSISTIRNKLPIPGGAKIFQLEHCGPYLEREIGSAIDERVPFRPDAWQRKVLDAIDENHSLFVVAPTSAGKTFISFYAMKQVLTNDDDGVIVYVAPTKALVNQIAAEIQARFSKSFKRPGKSVWAIHTRDYRINNATGCQILVTVPHIFQIMLLAPSNAETENSWSYRIKRIIFDEIHCIGQAEDGVVWEQLLLQSPCPIIALSATVGNPEEFSAWLGSTQEANGNKLVTVEHHHRYSDLRKFIYVPPKRFCFAGLPESSPIHTPGLDGMEAFCFVHPISSLNIKSRGMPKDLHLEARDCLWLWQTMEKHATKEYDVPPNLGPGALPDVVKRVHVFEWEKNLKAKLLEWMNQKGSPFEKVQQDLSKKLVQPTTRNLFSTKRIFGDKFGARDVNTESLASMILPALADLHAKNALPAIVFNYDRGQCEKLMKDVIKELEMNELAWKTTSTSWKEKLAAFEMFKKNQEAIKAKSKDGKSTGKMKARRGNSKREKDNEERLSKLDREREAASAEHTKWDGFDPHAPINGFHFANMHKLLQSELDVYKQQLRDRGIAEWLISALNRGIGVHHAGMNRKYRQVVEILFRRGYLQVVIATGTLALGINMPCKTVVFAGDSVFLTALNFRQCAGRAGRRGFDLLGNVLFLGIPVGRVFRLMSSRLPDLNGHFPITTSLVLRLATLLHGSSNSDFATRTINSILSQPRLYLGSPESKMAVLHHLRFSIEYLRRQSLLDLHGSPINFAGRITHLYYTENSAWAFHVLLSSGYFHDLCRDIDSNPQHVCSTLMLVLSHIFGRQQCKRVDGEFVEEVVKRSPSIVFLPPLPKKAEKTLRAHNIETLAIFRTYVKTFADQHLKDPDDALPLSGIRIGRSEEQFNITTSAHQHTVLRSLFVSLSGHGDEFDSISDLCGTVRSGVFLEEAVVPYLPIHPETTVPLNAYLYDFYKHGDLNALEKANKIRRSDVWFHLNDFSLVLATIITALTNFIKPTSPFEADATDLKGSGDVYEVSKDDSLTVGSDDNAGQEGKDSASTTVGASIGVWDDEDDELEDWDDVDMRLPQVLKAFLCLKGEFDGKFKQMWA</sequence>
<keyword evidence="2" id="KW-0378">Hydrolase</keyword>
<name>A0A4Q4MZT2_ALTAL</name>
<dbReference type="Gene3D" id="3.40.50.300">
    <property type="entry name" value="P-loop containing nucleotide triphosphate hydrolases"/>
    <property type="match status" value="2"/>
</dbReference>
<evidence type="ECO:0000259" key="7">
    <source>
        <dbReference type="PROSITE" id="PS51194"/>
    </source>
</evidence>
<dbReference type="VEuPathDB" id="FungiDB:CC77DRAFT_984750"/>
<evidence type="ECO:0000256" key="2">
    <source>
        <dbReference type="ARBA" id="ARBA00022801"/>
    </source>
</evidence>